<dbReference type="RefSeq" id="WP_062904674.1">
    <property type="nucleotide sequence ID" value="NZ_CP014931.1"/>
</dbReference>
<sequence>MIYASKIRMQAGKERDNKLTSIYSIYLEGSIKTADFYTKESIYDWLKDNPSIQVKVNISPYPLVIPEKRLNTKYVKSSPDYTGKDNLLNLPRE</sequence>
<dbReference type="EMBL" id="CP014931">
    <property type="protein sequence ID" value="ANZ68739.1"/>
    <property type="molecule type" value="Genomic_DNA"/>
</dbReference>
<dbReference type="Pfam" id="PF13031">
    <property type="entry name" value="DUF3892"/>
    <property type="match status" value="1"/>
</dbReference>
<protein>
    <recommendedName>
        <fullName evidence="3">DUF3892 domain-containing protein</fullName>
    </recommendedName>
</protein>
<evidence type="ECO:0000313" key="1">
    <source>
        <dbReference type="EMBL" id="ANZ68739.1"/>
    </source>
</evidence>
<organism evidence="1 2">
    <name type="scientific">Secundilactobacillus paracollinoides</name>
    <dbReference type="NCBI Taxonomy" id="240427"/>
    <lineage>
        <taxon>Bacteria</taxon>
        <taxon>Bacillati</taxon>
        <taxon>Bacillota</taxon>
        <taxon>Bacilli</taxon>
        <taxon>Lactobacillales</taxon>
        <taxon>Lactobacillaceae</taxon>
        <taxon>Secundilactobacillus</taxon>
    </lineage>
</organism>
<accession>A0A1B2J374</accession>
<evidence type="ECO:0000313" key="2">
    <source>
        <dbReference type="Proteomes" id="UP000093267"/>
    </source>
</evidence>
<proteinExistence type="predicted"/>
<keyword evidence="1" id="KW-0614">Plasmid</keyword>
<dbReference type="OrthoDB" id="197272at2"/>
<reference evidence="1 2" key="1">
    <citation type="submission" date="2016-03" db="EMBL/GenBank/DDBJ databases">
        <title>Pediococcus and Lactobacillus from brewery environment - whole genome sequencing and assembly.</title>
        <authorList>
            <person name="Behr J."/>
            <person name="Geissler A.J."/>
            <person name="Vogel R.F."/>
        </authorList>
    </citation>
    <scope>NUCLEOTIDE SEQUENCE [LARGE SCALE GENOMIC DNA]</scope>
    <source>
        <strain evidence="1 2">TMW 1.1995</strain>
        <plasmid evidence="2">pl11995-7</plasmid>
    </source>
</reference>
<gene>
    <name evidence="1" type="ORF">AYR63_16550</name>
</gene>
<dbReference type="InterPro" id="IPR024997">
    <property type="entry name" value="DUF3892"/>
</dbReference>
<evidence type="ECO:0008006" key="3">
    <source>
        <dbReference type="Google" id="ProtNLM"/>
    </source>
</evidence>
<dbReference type="Proteomes" id="UP000093267">
    <property type="component" value="Plasmid pL11995-7"/>
</dbReference>
<keyword evidence="2" id="KW-1185">Reference proteome</keyword>
<geneLocation type="plasmid" evidence="2">
    <name>pl11995-7</name>
</geneLocation>
<dbReference type="AlphaFoldDB" id="A0A1B2J374"/>
<name>A0A1B2J374_9LACO</name>